<keyword evidence="1 2" id="KW-0597">Phosphoprotein</keyword>
<evidence type="ECO:0000256" key="1">
    <source>
        <dbReference type="ARBA" id="ARBA00022553"/>
    </source>
</evidence>
<feature type="domain" description="Response regulatory" evidence="3">
    <location>
        <begin position="7"/>
        <end position="118"/>
    </location>
</feature>
<feature type="modified residue" description="4-aspartylphosphate" evidence="2">
    <location>
        <position position="58"/>
    </location>
</feature>
<proteinExistence type="predicted"/>
<dbReference type="PROSITE" id="PS50110">
    <property type="entry name" value="RESPONSE_REGULATORY"/>
    <property type="match status" value="1"/>
</dbReference>
<dbReference type="RefSeq" id="WP_262310660.1">
    <property type="nucleotide sequence ID" value="NZ_CP106679.1"/>
</dbReference>
<protein>
    <submittedName>
        <fullName evidence="4">Response regulator</fullName>
    </submittedName>
</protein>
<keyword evidence="5" id="KW-1185">Reference proteome</keyword>
<name>A0ABY6CRT5_9BACT</name>
<evidence type="ECO:0000313" key="5">
    <source>
        <dbReference type="Proteomes" id="UP001065174"/>
    </source>
</evidence>
<evidence type="ECO:0000313" key="4">
    <source>
        <dbReference type="EMBL" id="UXP33231.1"/>
    </source>
</evidence>
<gene>
    <name evidence="4" type="ORF">N6H18_04610</name>
</gene>
<evidence type="ECO:0000259" key="3">
    <source>
        <dbReference type="PROSITE" id="PS50110"/>
    </source>
</evidence>
<evidence type="ECO:0000256" key="2">
    <source>
        <dbReference type="PROSITE-ProRule" id="PRU00169"/>
    </source>
</evidence>
<dbReference type="EMBL" id="CP106679">
    <property type="protein sequence ID" value="UXP33231.1"/>
    <property type="molecule type" value="Genomic_DNA"/>
</dbReference>
<dbReference type="Proteomes" id="UP001065174">
    <property type="component" value="Chromosome"/>
</dbReference>
<dbReference type="InterPro" id="IPR001789">
    <property type="entry name" value="Sig_transdc_resp-reg_receiver"/>
</dbReference>
<dbReference type="Pfam" id="PF00072">
    <property type="entry name" value="Response_reg"/>
    <property type="match status" value="1"/>
</dbReference>
<reference evidence="4" key="1">
    <citation type="submission" date="2022-09" db="EMBL/GenBank/DDBJ databases">
        <title>Comparative genomics and taxonomic characterization of three novel marine species of genus Reichenbachiella exhibiting antioxidant and polysaccharide degradation activities.</title>
        <authorList>
            <person name="Muhammad N."/>
            <person name="Lee Y.-J."/>
            <person name="Ko J."/>
            <person name="Kim S.-G."/>
        </authorList>
    </citation>
    <scope>NUCLEOTIDE SEQUENCE</scope>
    <source>
        <strain evidence="4">BKB1-1</strain>
    </source>
</reference>
<dbReference type="PANTHER" id="PTHR44591:SF3">
    <property type="entry name" value="RESPONSE REGULATORY DOMAIN-CONTAINING PROTEIN"/>
    <property type="match status" value="1"/>
</dbReference>
<dbReference type="Gene3D" id="3.40.50.2300">
    <property type="match status" value="1"/>
</dbReference>
<dbReference type="InterPro" id="IPR050595">
    <property type="entry name" value="Bact_response_regulator"/>
</dbReference>
<dbReference type="SMART" id="SM00448">
    <property type="entry name" value="REC"/>
    <property type="match status" value="1"/>
</dbReference>
<organism evidence="4 5">
    <name type="scientific">Reichenbachiella agarivorans</name>
    <dbReference type="NCBI Taxonomy" id="2979464"/>
    <lineage>
        <taxon>Bacteria</taxon>
        <taxon>Pseudomonadati</taxon>
        <taxon>Bacteroidota</taxon>
        <taxon>Cytophagia</taxon>
        <taxon>Cytophagales</taxon>
        <taxon>Reichenbachiellaceae</taxon>
        <taxon>Reichenbachiella</taxon>
    </lineage>
</organism>
<dbReference type="SUPFAM" id="SSF52172">
    <property type="entry name" value="CheY-like"/>
    <property type="match status" value="1"/>
</dbReference>
<dbReference type="PANTHER" id="PTHR44591">
    <property type="entry name" value="STRESS RESPONSE REGULATOR PROTEIN 1"/>
    <property type="match status" value="1"/>
</dbReference>
<accession>A0ABY6CRT5</accession>
<dbReference type="InterPro" id="IPR011006">
    <property type="entry name" value="CheY-like_superfamily"/>
</dbReference>
<sequence length="119" mass="13629">MTKEAYSCVCIDDDKLFIEIISGKIRQLDFLDLIACYNNPMTALVKVDQLRPDIIFLDVDLPEINGFTFMDALDYKPIIVMMTSHWEQEEHAIKKGVDAFLTKPLKSAEQISDALFKLL</sequence>